<keyword evidence="2" id="KW-1133">Transmembrane helix</keyword>
<feature type="transmembrane region" description="Helical" evidence="2">
    <location>
        <begin position="12"/>
        <end position="31"/>
    </location>
</feature>
<name>A0A1H4IKZ7_9PSEU</name>
<keyword evidence="2" id="KW-0472">Membrane</keyword>
<feature type="region of interest" description="Disordered" evidence="1">
    <location>
        <begin position="154"/>
        <end position="189"/>
    </location>
</feature>
<reference evidence="4" key="1">
    <citation type="submission" date="2016-10" db="EMBL/GenBank/DDBJ databases">
        <authorList>
            <person name="Varghese N."/>
            <person name="Submissions S."/>
        </authorList>
    </citation>
    <scope>NUCLEOTIDE SEQUENCE [LARGE SCALE GENOMIC DNA]</scope>
    <source>
        <strain evidence="4">DSM 44544</strain>
    </source>
</reference>
<dbReference type="STRING" id="208445.SAMN04489727_1060"/>
<keyword evidence="4" id="KW-1185">Reference proteome</keyword>
<dbReference type="RefSeq" id="WP_143060539.1">
    <property type="nucleotide sequence ID" value="NZ_FNSO01000002.1"/>
</dbReference>
<evidence type="ECO:0000313" key="3">
    <source>
        <dbReference type="EMBL" id="SEB34759.1"/>
    </source>
</evidence>
<dbReference type="AlphaFoldDB" id="A0A1H4IKZ7"/>
<protein>
    <recommendedName>
        <fullName evidence="5">Tryptophan-associated transmembrane protein (Trp_oprn_chp)</fullName>
    </recommendedName>
</protein>
<dbReference type="Proteomes" id="UP000199622">
    <property type="component" value="Unassembled WGS sequence"/>
</dbReference>
<gene>
    <name evidence="3" type="ORF">SAMN04489727_1060</name>
</gene>
<keyword evidence="2" id="KW-0812">Transmembrane</keyword>
<feature type="transmembrane region" description="Helical" evidence="2">
    <location>
        <begin position="66"/>
        <end position="85"/>
    </location>
</feature>
<dbReference type="EMBL" id="FNSO01000002">
    <property type="protein sequence ID" value="SEB34759.1"/>
    <property type="molecule type" value="Genomic_DNA"/>
</dbReference>
<evidence type="ECO:0008006" key="5">
    <source>
        <dbReference type="Google" id="ProtNLM"/>
    </source>
</evidence>
<organism evidence="3 4">
    <name type="scientific">Amycolatopsis tolypomycina</name>
    <dbReference type="NCBI Taxonomy" id="208445"/>
    <lineage>
        <taxon>Bacteria</taxon>
        <taxon>Bacillati</taxon>
        <taxon>Actinomycetota</taxon>
        <taxon>Actinomycetes</taxon>
        <taxon>Pseudonocardiales</taxon>
        <taxon>Pseudonocardiaceae</taxon>
        <taxon>Amycolatopsis</taxon>
    </lineage>
</organism>
<proteinExistence type="predicted"/>
<evidence type="ECO:0000256" key="2">
    <source>
        <dbReference type="SAM" id="Phobius"/>
    </source>
</evidence>
<feature type="transmembrane region" description="Helical" evidence="2">
    <location>
        <begin position="97"/>
        <end position="115"/>
    </location>
</feature>
<sequence length="189" mass="19738">MKTHARRFAVPALATLAGALTIIGSFLPLFVRDEPFGFGTEKVHSVIGAWRYWYSFPGQEEQSSPYTPFGIPLLPAGALLLLAAVLGSRRAGPKTTVVAAAFQLGTVGTVAMQGVTVGNPSSARAEITYGTGMWLLIAGTALAAAATALSWRTPASPDNPDWANPDAAYADTDTPPSGVVITVLPPERD</sequence>
<evidence type="ECO:0000256" key="1">
    <source>
        <dbReference type="SAM" id="MobiDB-lite"/>
    </source>
</evidence>
<evidence type="ECO:0000313" key="4">
    <source>
        <dbReference type="Proteomes" id="UP000199622"/>
    </source>
</evidence>
<accession>A0A1H4IKZ7</accession>
<feature type="transmembrane region" description="Helical" evidence="2">
    <location>
        <begin position="127"/>
        <end position="149"/>
    </location>
</feature>